<dbReference type="Pfam" id="PF11969">
    <property type="entry name" value="DcpS_C"/>
    <property type="match status" value="1"/>
</dbReference>
<feature type="compositionally biased region" description="Basic and acidic residues" evidence="4">
    <location>
        <begin position="1"/>
        <end position="16"/>
    </location>
</feature>
<dbReference type="PROSITE" id="PS51084">
    <property type="entry name" value="HIT_2"/>
    <property type="match status" value="1"/>
</dbReference>
<dbReference type="AlphaFoldDB" id="A0A2X0M275"/>
<gene>
    <name evidence="6" type="primary">BQ5605_C001g00083</name>
    <name evidence="6" type="ORF">BQ5605_C001G00083</name>
</gene>
<evidence type="ECO:0000256" key="3">
    <source>
        <dbReference type="PROSITE-ProRule" id="PRU00464"/>
    </source>
</evidence>
<dbReference type="PANTHER" id="PTHR12486">
    <property type="entry name" value="APRATAXIN-RELATED"/>
    <property type="match status" value="1"/>
</dbReference>
<keyword evidence="2" id="KW-0378">Hydrolase</keyword>
<dbReference type="Gene3D" id="3.30.428.10">
    <property type="entry name" value="HIT-like"/>
    <property type="match status" value="1"/>
</dbReference>
<dbReference type="SUPFAM" id="SSF54197">
    <property type="entry name" value="HIT-like"/>
    <property type="match status" value="1"/>
</dbReference>
<sequence length="380" mass="41046">MPGESGVHREFDDSVRSKVSPRLALTNPGESLLSARPPRTRDTFAPEQASTRVCKFQIRWTTKSSTIYRASFTSSPDPRAAASLSPSRFASGSRDVLLPHSDLPSPSTAALASVIACLGSLFTSTSVLRIEDHPTAPPTRAGTPATLACGNPATSSAPNIVKDCIFCGVTKSNSAFKVVYEDNEFVVFRDRSPGSKVHLLAIPKSHVDNVKMLLREDLAFVERIKAVGHVALQQAGVAPHQRRFVRVRMCSLAGGPDTETDQRECRCPLQARLPYTTVNHLHLHLLSTPLPFPGSFKYCPAIPKATTAHAAQLGTHLIKVKGLSWFVEVDQGLSYPGLLQVLRILAAGERVKVGAVKIRLAAQGTTYGAQSNQERAVRPS</sequence>
<dbReference type="EMBL" id="FQNC01000043">
    <property type="protein sequence ID" value="SGY43924.1"/>
    <property type="molecule type" value="Genomic_DNA"/>
</dbReference>
<evidence type="ECO:0000256" key="4">
    <source>
        <dbReference type="SAM" id="MobiDB-lite"/>
    </source>
</evidence>
<evidence type="ECO:0000256" key="1">
    <source>
        <dbReference type="ARBA" id="ARBA00022741"/>
    </source>
</evidence>
<evidence type="ECO:0000259" key="5">
    <source>
        <dbReference type="PROSITE" id="PS51084"/>
    </source>
</evidence>
<accession>A0A2X0M275</accession>
<evidence type="ECO:0000256" key="2">
    <source>
        <dbReference type="ARBA" id="ARBA00022801"/>
    </source>
</evidence>
<feature type="domain" description="HIT" evidence="5">
    <location>
        <begin position="165"/>
        <end position="298"/>
    </location>
</feature>
<protein>
    <submittedName>
        <fullName evidence="6">BQ5605_C001g00083 protein</fullName>
    </submittedName>
</protein>
<dbReference type="InterPro" id="IPR036265">
    <property type="entry name" value="HIT-like_sf"/>
</dbReference>
<evidence type="ECO:0000313" key="7">
    <source>
        <dbReference type="Proteomes" id="UP000249464"/>
    </source>
</evidence>
<dbReference type="GO" id="GO:0000166">
    <property type="term" value="F:nucleotide binding"/>
    <property type="evidence" value="ECO:0007669"/>
    <property type="project" value="UniProtKB-KW"/>
</dbReference>
<feature type="short sequence motif" description="Histidine triad motif" evidence="3">
    <location>
        <begin position="280"/>
        <end position="284"/>
    </location>
</feature>
<organism evidence="6 7">
    <name type="scientific">Microbotryum silenes-dioicae</name>
    <dbReference type="NCBI Taxonomy" id="796604"/>
    <lineage>
        <taxon>Eukaryota</taxon>
        <taxon>Fungi</taxon>
        <taxon>Dikarya</taxon>
        <taxon>Basidiomycota</taxon>
        <taxon>Pucciniomycotina</taxon>
        <taxon>Microbotryomycetes</taxon>
        <taxon>Microbotryales</taxon>
        <taxon>Microbotryaceae</taxon>
        <taxon>Microbotryum</taxon>
    </lineage>
</organism>
<name>A0A2X0M275_9BASI</name>
<dbReference type="Proteomes" id="UP000249464">
    <property type="component" value="Unassembled WGS sequence"/>
</dbReference>
<dbReference type="InterPro" id="IPR011146">
    <property type="entry name" value="HIT-like"/>
</dbReference>
<proteinExistence type="predicted"/>
<dbReference type="GO" id="GO:0016787">
    <property type="term" value="F:hydrolase activity"/>
    <property type="evidence" value="ECO:0007669"/>
    <property type="project" value="UniProtKB-KW"/>
</dbReference>
<keyword evidence="7" id="KW-1185">Reference proteome</keyword>
<reference evidence="6 7" key="1">
    <citation type="submission" date="2016-11" db="EMBL/GenBank/DDBJ databases">
        <authorList>
            <person name="Jaros S."/>
            <person name="Januszkiewicz K."/>
            <person name="Wedrychowicz H."/>
        </authorList>
    </citation>
    <scope>NUCLEOTIDE SEQUENCE [LARGE SCALE GENOMIC DNA]</scope>
</reference>
<feature type="region of interest" description="Disordered" evidence="4">
    <location>
        <begin position="1"/>
        <end position="48"/>
    </location>
</feature>
<dbReference type="PANTHER" id="PTHR12486:SF5">
    <property type="entry name" value="ADENOSINE 5'-MONOPHOSPHORAMIDASE HINT3"/>
    <property type="match status" value="1"/>
</dbReference>
<evidence type="ECO:0000313" key="6">
    <source>
        <dbReference type="EMBL" id="SGY43924.1"/>
    </source>
</evidence>
<keyword evidence="1" id="KW-0547">Nucleotide-binding</keyword>